<reference evidence="1 2" key="1">
    <citation type="submission" date="2020-04" db="EMBL/GenBank/DDBJ databases">
        <authorList>
            <person name="Hitch T.C.A."/>
            <person name="Wylensek D."/>
            <person name="Clavel T."/>
        </authorList>
    </citation>
    <scope>NUCLEOTIDE SEQUENCE [LARGE SCALE GENOMIC DNA]</scope>
    <source>
        <strain evidence="1 2">COR2-253-APC-1A</strain>
    </source>
</reference>
<dbReference type="Gene3D" id="3.40.50.300">
    <property type="entry name" value="P-loop containing nucleotide triphosphate hydrolases"/>
    <property type="match status" value="1"/>
</dbReference>
<evidence type="ECO:0000313" key="2">
    <source>
        <dbReference type="Proteomes" id="UP000576225"/>
    </source>
</evidence>
<proteinExistence type="predicted"/>
<name>A0A848AU17_9BACT</name>
<dbReference type="Pfam" id="PF13481">
    <property type="entry name" value="AAA_25"/>
    <property type="match status" value="1"/>
</dbReference>
<dbReference type="RefSeq" id="WP_168962723.1">
    <property type="nucleotide sequence ID" value="NZ_JABAEW010000021.1"/>
</dbReference>
<dbReference type="EMBL" id="JABAEW010000021">
    <property type="protein sequence ID" value="NMD87234.1"/>
    <property type="molecule type" value="Genomic_DNA"/>
</dbReference>
<dbReference type="Proteomes" id="UP000576225">
    <property type="component" value="Unassembled WGS sequence"/>
</dbReference>
<organism evidence="1 2">
    <name type="scientific">Victivallis vadensis</name>
    <dbReference type="NCBI Taxonomy" id="172901"/>
    <lineage>
        <taxon>Bacteria</taxon>
        <taxon>Pseudomonadati</taxon>
        <taxon>Lentisphaerota</taxon>
        <taxon>Lentisphaeria</taxon>
        <taxon>Victivallales</taxon>
        <taxon>Victivallaceae</taxon>
        <taxon>Victivallis</taxon>
    </lineage>
</organism>
<dbReference type="InterPro" id="IPR027417">
    <property type="entry name" value="P-loop_NTPase"/>
</dbReference>
<accession>A0A848AU17</accession>
<comment type="caution">
    <text evidence="1">The sequence shown here is derived from an EMBL/GenBank/DDBJ whole genome shotgun (WGS) entry which is preliminary data.</text>
</comment>
<gene>
    <name evidence="1" type="ORF">HF882_11620</name>
</gene>
<dbReference type="SUPFAM" id="SSF52540">
    <property type="entry name" value="P-loop containing nucleoside triphosphate hydrolases"/>
    <property type="match status" value="1"/>
</dbReference>
<protein>
    <submittedName>
        <fullName evidence="1">AAA family ATPase</fullName>
    </submittedName>
</protein>
<dbReference type="AlphaFoldDB" id="A0A848AU17"/>
<evidence type="ECO:0000313" key="1">
    <source>
        <dbReference type="EMBL" id="NMD87234.1"/>
    </source>
</evidence>
<sequence length="859" mass="100156">MTKQELLDFIRKSFTPIDNIPEDTAWRDAVCMEARASLLIEANCTSERFPAFMKCGRHTEHGWVYKFAEPFIVATSVGKGKPTLLHWHFEEFLIRSNRVLVTDTGENLDRWTLDVKDEILIPTNVNVDITKFREYLDDDSQELAGLNNNPSMPHREPMASCDLMNGFKEAQSEFNRKYRSRFLLCQAVSPYKTPEQVCYFFDSPPDIFEPSKSGKLHLSQFHLSKEDDLNEWLNRLREAVENHPSEKNQDSANPQRWSSGQLIHWDLTQMVPCSIFNETVPACYHYYDGWYCSVYPFKDSRGNVKMQLVNQYDSVQNKKILLPVTTWDYPNSFQDKIFCMPLPQEQQPLYNLDLLLKPETEIVILTDSVELADSNQRNAPVGVVFTSFICSPERYEQVDWTPLEEKEIYYLVSNHSGTAMEFAILKANEVRNFLEDELEIQLKFIVVSVDYQERRHGGFATLDELINHHNNKRPKVEADSLMIVDGEDFDELYCKANKKIAELGLKWWLPDASGEQQRLVNKESDRRMRPPYLLRPFLLRGEVSMLYASKSTGKSALALSMAAAVVSGKTLFDEKWWVVPKIKDDPFYKAAYPYRKVLYLDFENGEGEIRERKIDFARCYWPHPKNGEEWQKCNGNLIVRDMTSAEVKDYSARENWQDIIAMLKEAEKEGIPGQPVDLLVIDTVSKFIHNAYTPRMDLSNLINKVRGMNIAVLLIHHEGSNKEVRGWKSVTDDMYFLVRLFREQNEEKDEKTSEKDEKTSEKDAYNPKTLKEPLTLAFAKARSGIEAEPPFVIYFDKKWQVHVDENINREEYKNKEFKRIVDNYSQRRLKHDDIYPILGISHGTYFTLKKNVLPKKRKH</sequence>